<dbReference type="EMBL" id="BQMJ01000005">
    <property type="protein sequence ID" value="GJQ08893.1"/>
    <property type="molecule type" value="Genomic_DNA"/>
</dbReference>
<dbReference type="Pfam" id="PF11360">
    <property type="entry name" value="DUF3110"/>
    <property type="match status" value="1"/>
</dbReference>
<accession>A0A9C7PQQ5</accession>
<organism evidence="2 3">
    <name type="scientific">Galdieria partita</name>
    <dbReference type="NCBI Taxonomy" id="83374"/>
    <lineage>
        <taxon>Eukaryota</taxon>
        <taxon>Rhodophyta</taxon>
        <taxon>Bangiophyceae</taxon>
        <taxon>Galdieriales</taxon>
        <taxon>Galdieriaceae</taxon>
        <taxon>Galdieria</taxon>
    </lineage>
</organism>
<comment type="caution">
    <text evidence="2">The sequence shown here is derived from an EMBL/GenBank/DDBJ whole genome shotgun (WGS) entry which is preliminary data.</text>
</comment>
<feature type="region of interest" description="Disordered" evidence="1">
    <location>
        <begin position="46"/>
        <end position="77"/>
    </location>
</feature>
<feature type="region of interest" description="Disordered" evidence="1">
    <location>
        <begin position="193"/>
        <end position="227"/>
    </location>
</feature>
<gene>
    <name evidence="2" type="ORF">GpartN1_g684.t1</name>
</gene>
<evidence type="ECO:0000313" key="3">
    <source>
        <dbReference type="Proteomes" id="UP001061958"/>
    </source>
</evidence>
<dbReference type="Proteomes" id="UP001061958">
    <property type="component" value="Unassembled WGS sequence"/>
</dbReference>
<evidence type="ECO:0000313" key="2">
    <source>
        <dbReference type="EMBL" id="GJQ08893.1"/>
    </source>
</evidence>
<feature type="compositionally biased region" description="Basic and acidic residues" evidence="1">
    <location>
        <begin position="201"/>
        <end position="227"/>
    </location>
</feature>
<protein>
    <submittedName>
        <fullName evidence="2">Uncharacterized protein</fullName>
    </submittedName>
</protein>
<sequence>MSLTFVTFGSYYFRFIPESTRQVCKRCTTLVPLSKRTRPITQFQSPFQTSCCRGSEKREPEEEDSSQDGENSEKPKLDWDILKKRMKEVSSGQNKGQFPPDAIPMAGRPPANIWVLIFNPSTNNQGIYSLKISGVDVVLAFQEQDEAKIYAALLEAQDFPKPVPELIKFEEVADFCKNSGLRLGFVPKGALLSPPQSDSAEVEKWRRIEERGATSPEEERRQISDDKLEEMKKKLEDLFDQGP</sequence>
<proteinExistence type="predicted"/>
<dbReference type="AlphaFoldDB" id="A0A9C7PQQ5"/>
<reference evidence="2" key="2">
    <citation type="submission" date="2022-01" db="EMBL/GenBank/DDBJ databases">
        <authorList>
            <person name="Hirooka S."/>
            <person name="Miyagishima S.Y."/>
        </authorList>
    </citation>
    <scope>NUCLEOTIDE SEQUENCE</scope>
    <source>
        <strain evidence="2">NBRC 102759</strain>
    </source>
</reference>
<keyword evidence="3" id="KW-1185">Reference proteome</keyword>
<dbReference type="OrthoDB" id="5971at2759"/>
<reference evidence="2" key="1">
    <citation type="journal article" date="2022" name="Proc. Natl. Acad. Sci. U.S.A.">
        <title>Life cycle and functional genomics of the unicellular red alga Galdieria for elucidating algal and plant evolution and industrial use.</title>
        <authorList>
            <person name="Hirooka S."/>
            <person name="Itabashi T."/>
            <person name="Ichinose T.M."/>
            <person name="Onuma R."/>
            <person name="Fujiwara T."/>
            <person name="Yamashita S."/>
            <person name="Jong L.W."/>
            <person name="Tomita R."/>
            <person name="Iwane A.H."/>
            <person name="Miyagishima S.Y."/>
        </authorList>
    </citation>
    <scope>NUCLEOTIDE SEQUENCE</scope>
    <source>
        <strain evidence="2">NBRC 102759</strain>
    </source>
</reference>
<dbReference type="InterPro" id="IPR021503">
    <property type="entry name" value="DUF3110"/>
</dbReference>
<name>A0A9C7PQQ5_9RHOD</name>
<evidence type="ECO:0000256" key="1">
    <source>
        <dbReference type="SAM" id="MobiDB-lite"/>
    </source>
</evidence>